<feature type="coiled-coil region" evidence="4">
    <location>
        <begin position="22"/>
        <end position="49"/>
    </location>
</feature>
<dbReference type="PANTHER" id="PTHR20903:SF0">
    <property type="entry name" value="PREFOLDIN SUBUNIT 1"/>
    <property type="match status" value="1"/>
</dbReference>
<keyword evidence="4" id="KW-0175">Coiled coil</keyword>
<dbReference type="Pfam" id="PF01920">
    <property type="entry name" value="Prefoldin_2"/>
    <property type="match status" value="1"/>
</dbReference>
<reference evidence="6" key="1">
    <citation type="journal article" date="2024" name="Gigascience">
        <title>Chromosome-level genome of the poultry shaft louse Menopon gallinae provides insight into the host-switching and adaptive evolution of parasitic lice.</title>
        <authorList>
            <person name="Xu Y."/>
            <person name="Ma L."/>
            <person name="Liu S."/>
            <person name="Liang Y."/>
            <person name="Liu Q."/>
            <person name="He Z."/>
            <person name="Tian L."/>
            <person name="Duan Y."/>
            <person name="Cai W."/>
            <person name="Li H."/>
            <person name="Song F."/>
        </authorList>
    </citation>
    <scope>NUCLEOTIDE SEQUENCE</scope>
    <source>
        <strain evidence="6">Cailab_2023a</strain>
    </source>
</reference>
<dbReference type="Gene3D" id="1.10.287.370">
    <property type="match status" value="1"/>
</dbReference>
<evidence type="ECO:0000256" key="2">
    <source>
        <dbReference type="ARBA" id="ARBA00011695"/>
    </source>
</evidence>
<accession>A0AAW2IH58</accession>
<dbReference type="GO" id="GO:0044183">
    <property type="term" value="F:protein folding chaperone"/>
    <property type="evidence" value="ECO:0007669"/>
    <property type="project" value="TreeGrafter"/>
</dbReference>
<comment type="caution">
    <text evidence="6">The sequence shown here is derived from an EMBL/GenBank/DDBJ whole genome shotgun (WGS) entry which is preliminary data.</text>
</comment>
<dbReference type="GO" id="GO:0005737">
    <property type="term" value="C:cytoplasm"/>
    <property type="evidence" value="ECO:0007669"/>
    <property type="project" value="TreeGrafter"/>
</dbReference>
<evidence type="ECO:0000256" key="1">
    <source>
        <dbReference type="ARBA" id="ARBA00008045"/>
    </source>
</evidence>
<evidence type="ECO:0000256" key="5">
    <source>
        <dbReference type="SAM" id="MobiDB-lite"/>
    </source>
</evidence>
<evidence type="ECO:0000256" key="4">
    <source>
        <dbReference type="SAM" id="Coils"/>
    </source>
</evidence>
<dbReference type="GO" id="GO:0016272">
    <property type="term" value="C:prefoldin complex"/>
    <property type="evidence" value="ECO:0007669"/>
    <property type="project" value="InterPro"/>
</dbReference>
<dbReference type="InterPro" id="IPR009053">
    <property type="entry name" value="Prefoldin"/>
</dbReference>
<sequence length="127" mass="14736">MSKVVQVDMELKKAFQELQAKMVETAQKIKIANVQIDELKRQKTRAELTESEIVTLDPSTKLYQSVGQMFLSTDMPSVLKLLKSRSQTADEKIKNLESSKEYLEKSLKDSENNLREMVQQRKERDEL</sequence>
<organism evidence="6">
    <name type="scientific">Menopon gallinae</name>
    <name type="common">poultry shaft louse</name>
    <dbReference type="NCBI Taxonomy" id="328185"/>
    <lineage>
        <taxon>Eukaryota</taxon>
        <taxon>Metazoa</taxon>
        <taxon>Ecdysozoa</taxon>
        <taxon>Arthropoda</taxon>
        <taxon>Hexapoda</taxon>
        <taxon>Insecta</taxon>
        <taxon>Pterygota</taxon>
        <taxon>Neoptera</taxon>
        <taxon>Paraneoptera</taxon>
        <taxon>Psocodea</taxon>
        <taxon>Troctomorpha</taxon>
        <taxon>Phthiraptera</taxon>
        <taxon>Amblycera</taxon>
        <taxon>Menoponidae</taxon>
        <taxon>Menopon</taxon>
    </lineage>
</organism>
<proteinExistence type="inferred from homology"/>
<evidence type="ECO:0000256" key="3">
    <source>
        <dbReference type="ARBA" id="ARBA00023186"/>
    </source>
</evidence>
<dbReference type="EMBL" id="JARGDH010000001">
    <property type="protein sequence ID" value="KAL0280968.1"/>
    <property type="molecule type" value="Genomic_DNA"/>
</dbReference>
<dbReference type="CDD" id="cd23164">
    <property type="entry name" value="Prefoldin_1"/>
    <property type="match status" value="1"/>
</dbReference>
<comment type="subunit">
    <text evidence="2">Heterohexamer of two PFD-alpha type and four PFD-beta type subunits.</text>
</comment>
<dbReference type="SUPFAM" id="SSF46579">
    <property type="entry name" value="Prefoldin"/>
    <property type="match status" value="1"/>
</dbReference>
<dbReference type="InterPro" id="IPR002777">
    <property type="entry name" value="PFD_beta-like"/>
</dbReference>
<comment type="similarity">
    <text evidence="1">Belongs to the prefoldin subunit beta family.</text>
</comment>
<evidence type="ECO:0000313" key="6">
    <source>
        <dbReference type="EMBL" id="KAL0280968.1"/>
    </source>
</evidence>
<name>A0AAW2IH58_9NEOP</name>
<evidence type="ECO:0008006" key="7">
    <source>
        <dbReference type="Google" id="ProtNLM"/>
    </source>
</evidence>
<dbReference type="GO" id="GO:0051082">
    <property type="term" value="F:unfolded protein binding"/>
    <property type="evidence" value="ECO:0007669"/>
    <property type="project" value="InterPro"/>
</dbReference>
<feature type="region of interest" description="Disordered" evidence="5">
    <location>
        <begin position="104"/>
        <end position="127"/>
    </location>
</feature>
<gene>
    <name evidence="6" type="ORF">PYX00_002109</name>
</gene>
<keyword evidence="3" id="KW-0143">Chaperone</keyword>
<protein>
    <recommendedName>
        <fullName evidence="7">Prefoldin subunit 1</fullName>
    </recommendedName>
</protein>
<dbReference type="PANTHER" id="PTHR20903">
    <property type="entry name" value="PREFOLDIN SUBUNIT 1-RELATED"/>
    <property type="match status" value="1"/>
</dbReference>
<dbReference type="AlphaFoldDB" id="A0AAW2IH58"/>